<evidence type="ECO:0000313" key="2">
    <source>
        <dbReference type="EMBL" id="KAK9532389.1"/>
    </source>
</evidence>
<evidence type="ECO:0000313" key="3">
    <source>
        <dbReference type="Proteomes" id="UP001488805"/>
    </source>
</evidence>
<accession>A0AAW1FFN1</accession>
<feature type="compositionally biased region" description="Basic and acidic residues" evidence="1">
    <location>
        <begin position="75"/>
        <end position="87"/>
    </location>
</feature>
<keyword evidence="3" id="KW-1185">Reference proteome</keyword>
<name>A0AAW1FFN1_ZOAVI</name>
<gene>
    <name evidence="2" type="ORF">VZT92_009772</name>
</gene>
<evidence type="ECO:0000256" key="1">
    <source>
        <dbReference type="SAM" id="MobiDB-lite"/>
    </source>
</evidence>
<dbReference type="Proteomes" id="UP001488805">
    <property type="component" value="Unassembled WGS sequence"/>
</dbReference>
<reference evidence="2 3" key="1">
    <citation type="journal article" date="2024" name="Genome Biol. Evol.">
        <title>Chromosome-level genome assembly of the viviparous eelpout Zoarces viviparus.</title>
        <authorList>
            <person name="Fuhrmann N."/>
            <person name="Brasseur M.V."/>
            <person name="Bakowski C.E."/>
            <person name="Podsiadlowski L."/>
            <person name="Prost S."/>
            <person name="Krehenwinkel H."/>
            <person name="Mayer C."/>
        </authorList>
    </citation>
    <scope>NUCLEOTIDE SEQUENCE [LARGE SCALE GENOMIC DNA]</scope>
    <source>
        <strain evidence="2">NO-MEL_2022_Ind0_liver</strain>
    </source>
</reference>
<dbReference type="EMBL" id="JBCEZU010000078">
    <property type="protein sequence ID" value="KAK9532389.1"/>
    <property type="molecule type" value="Genomic_DNA"/>
</dbReference>
<feature type="compositionally biased region" description="Basic and acidic residues" evidence="1">
    <location>
        <begin position="55"/>
        <end position="65"/>
    </location>
</feature>
<dbReference type="AlphaFoldDB" id="A0AAW1FFN1"/>
<protein>
    <submittedName>
        <fullName evidence="2">Uncharacterized protein</fullName>
    </submittedName>
</protein>
<organism evidence="2 3">
    <name type="scientific">Zoarces viviparus</name>
    <name type="common">Viviparous eelpout</name>
    <name type="synonym">Blennius viviparus</name>
    <dbReference type="NCBI Taxonomy" id="48416"/>
    <lineage>
        <taxon>Eukaryota</taxon>
        <taxon>Metazoa</taxon>
        <taxon>Chordata</taxon>
        <taxon>Craniata</taxon>
        <taxon>Vertebrata</taxon>
        <taxon>Euteleostomi</taxon>
        <taxon>Actinopterygii</taxon>
        <taxon>Neopterygii</taxon>
        <taxon>Teleostei</taxon>
        <taxon>Neoteleostei</taxon>
        <taxon>Acanthomorphata</taxon>
        <taxon>Eupercaria</taxon>
        <taxon>Perciformes</taxon>
        <taxon>Cottioidei</taxon>
        <taxon>Zoarcales</taxon>
        <taxon>Zoarcidae</taxon>
        <taxon>Zoarcinae</taxon>
        <taxon>Zoarces</taxon>
    </lineage>
</organism>
<proteinExistence type="predicted"/>
<comment type="caution">
    <text evidence="2">The sequence shown here is derived from an EMBL/GenBank/DDBJ whole genome shotgun (WGS) entry which is preliminary data.</text>
</comment>
<sequence length="87" mass="9179">MGLRRLMAVEVRDGEWSGLTVCTPVASLISCSLALFSHGTGVKCQSGALGRTGTVERRVPPRRVADPAGLKSAARNREGREKDGDGV</sequence>
<feature type="region of interest" description="Disordered" evidence="1">
    <location>
        <begin position="55"/>
        <end position="87"/>
    </location>
</feature>
<dbReference type="PROSITE" id="PS51257">
    <property type="entry name" value="PROKAR_LIPOPROTEIN"/>
    <property type="match status" value="1"/>
</dbReference>